<accession>A0ABY5HPV9</accession>
<dbReference type="EMBL" id="CP073347">
    <property type="protein sequence ID" value="UTW13593.1"/>
    <property type="molecule type" value="Genomic_DNA"/>
</dbReference>
<dbReference type="Proteomes" id="UP001058461">
    <property type="component" value="Chromosome"/>
</dbReference>
<proteinExistence type="predicted"/>
<evidence type="ECO:0000313" key="1">
    <source>
        <dbReference type="EMBL" id="UTW13593.1"/>
    </source>
</evidence>
<dbReference type="RefSeq" id="WP_255855784.1">
    <property type="nucleotide sequence ID" value="NZ_CP073347.1"/>
</dbReference>
<organism evidence="1 2">
    <name type="scientific">Marinobacterium rhizophilum</name>
    <dbReference type="NCBI Taxonomy" id="420402"/>
    <lineage>
        <taxon>Bacteria</taxon>
        <taxon>Pseudomonadati</taxon>
        <taxon>Pseudomonadota</taxon>
        <taxon>Gammaproteobacteria</taxon>
        <taxon>Oceanospirillales</taxon>
        <taxon>Oceanospirillaceae</taxon>
        <taxon>Marinobacterium</taxon>
    </lineage>
</organism>
<gene>
    <name evidence="1" type="ORF">KDW95_08125</name>
</gene>
<sequence length="250" mass="27660">MSDNQDSPGALLDTVRELRGLLLDYIAGGPARAPRYKVLRDGLMADAQVNGHVPALVLEHENLNDLWQFMKYKSASKVERQELIRKQFDDLARSLSGAPAVAARDFEAIPVEKLFKGWYRLSQDTLEPQRLLSTARKIAVQVCSSIVDAHYHSGEIRGGNDDLTQVFGMTKDVLFACSTRNDQQLIVTDVVAGAVALLKSFEGIQERITLPALDEQSRLQLARMGVDAVLSAVMSLLSCWYMLQPSSPQS</sequence>
<reference evidence="1" key="1">
    <citation type="submission" date="2021-04" db="EMBL/GenBank/DDBJ databases">
        <title>Oceanospirillales bacteria with DddD are important DMSP degraders in coastal seawater.</title>
        <authorList>
            <person name="Liu J."/>
        </authorList>
    </citation>
    <scope>NUCLEOTIDE SEQUENCE</scope>
    <source>
        <strain evidence="1">D13-1</strain>
    </source>
</reference>
<evidence type="ECO:0000313" key="2">
    <source>
        <dbReference type="Proteomes" id="UP001058461"/>
    </source>
</evidence>
<keyword evidence="2" id="KW-1185">Reference proteome</keyword>
<protein>
    <submittedName>
        <fullName evidence="1">Uncharacterized protein</fullName>
    </submittedName>
</protein>
<name>A0ABY5HPV9_9GAMM</name>